<dbReference type="AlphaFoldDB" id="A0A1Z4EMY6"/>
<dbReference type="OrthoDB" id="4753907at2"/>
<dbReference type="InterPro" id="IPR025240">
    <property type="entry name" value="DUF4189"/>
</dbReference>
<accession>A0A1Z4EMY6</accession>
<reference evidence="4" key="1">
    <citation type="submission" date="2017-06" db="EMBL/GenBank/DDBJ databases">
        <title>Complete Genome Sequence of Mycobacterium shigaense.</title>
        <authorList>
            <person name="Fukano H."/>
            <person name="Yoshida M."/>
            <person name="Kazumi Y."/>
            <person name="Ogura Y."/>
            <person name="Mitarai S."/>
            <person name="Hayashi T."/>
            <person name="Hoshino Y."/>
        </authorList>
    </citation>
    <scope>NUCLEOTIDE SEQUENCE [LARGE SCALE GENOMIC DNA]</scope>
    <source>
        <strain evidence="4">UN-152</strain>
    </source>
</reference>
<proteinExistence type="predicted"/>
<dbReference type="Pfam" id="PF05305">
    <property type="entry name" value="DUF732"/>
    <property type="match status" value="1"/>
</dbReference>
<dbReference type="InterPro" id="IPR007969">
    <property type="entry name" value="DUF732"/>
</dbReference>
<sequence length="193" mass="19532">MALSPQAHNGAGGFGISGTQEQANQIALNHCRQSSGNDDCLLINAGMFHGCVAYALDRADPTRWSSGSGPDSDAAKAAATRRLDNPGFLAVQCSDPPGIIKNPTVNVLPMPAPPSGAELDQRYLAALNAGGVAISDVGLALHGAHEICASLADGRTKGAIEADIVASNHTLTVGNAATVVNSAVAVYCPQYGG</sequence>
<feature type="domain" description="DUF732" evidence="1">
    <location>
        <begin position="120"/>
        <end position="190"/>
    </location>
</feature>
<evidence type="ECO:0000259" key="2">
    <source>
        <dbReference type="Pfam" id="PF13827"/>
    </source>
</evidence>
<dbReference type="EMBL" id="AP018164">
    <property type="protein sequence ID" value="BAX94246.1"/>
    <property type="molecule type" value="Genomic_DNA"/>
</dbReference>
<gene>
    <name evidence="3" type="ORF">MSG_04125</name>
</gene>
<evidence type="ECO:0000313" key="3">
    <source>
        <dbReference type="EMBL" id="BAX94246.1"/>
    </source>
</evidence>
<protein>
    <submittedName>
        <fullName evidence="3">Uncharacterized protein</fullName>
    </submittedName>
</protein>
<feature type="domain" description="DUF4189" evidence="2">
    <location>
        <begin position="15"/>
        <end position="85"/>
    </location>
</feature>
<dbReference type="Pfam" id="PF13827">
    <property type="entry name" value="DUF4189"/>
    <property type="match status" value="1"/>
</dbReference>
<dbReference type="KEGG" id="mshg:MSG_04125"/>
<evidence type="ECO:0000313" key="4">
    <source>
        <dbReference type="Proteomes" id="UP000217736"/>
    </source>
</evidence>
<name>A0A1Z4EMY6_9MYCO</name>
<evidence type="ECO:0000259" key="1">
    <source>
        <dbReference type="Pfam" id="PF05305"/>
    </source>
</evidence>
<keyword evidence="4" id="KW-1185">Reference proteome</keyword>
<dbReference type="Proteomes" id="UP000217736">
    <property type="component" value="Chromosome"/>
</dbReference>
<organism evidence="3 4">
    <name type="scientific">Mycobacterium shigaense</name>
    <dbReference type="NCBI Taxonomy" id="722731"/>
    <lineage>
        <taxon>Bacteria</taxon>
        <taxon>Bacillati</taxon>
        <taxon>Actinomycetota</taxon>
        <taxon>Actinomycetes</taxon>
        <taxon>Mycobacteriales</taxon>
        <taxon>Mycobacteriaceae</taxon>
        <taxon>Mycobacterium</taxon>
        <taxon>Mycobacterium simiae complex</taxon>
    </lineage>
</organism>